<dbReference type="Pfam" id="PF12146">
    <property type="entry name" value="Hydrolase_4"/>
    <property type="match status" value="1"/>
</dbReference>
<reference evidence="3" key="1">
    <citation type="submission" date="2016-10" db="EMBL/GenBank/DDBJ databases">
        <authorList>
            <person name="Varghese N."/>
            <person name="Submissions S."/>
        </authorList>
    </citation>
    <scope>NUCLEOTIDE SEQUENCE [LARGE SCALE GENOMIC DNA]</scope>
    <source>
        <strain evidence="3">S9</strain>
    </source>
</reference>
<organism evidence="2 3">
    <name type="scientific">Salipaludibacillus aurantiacus</name>
    <dbReference type="NCBI Taxonomy" id="1601833"/>
    <lineage>
        <taxon>Bacteria</taxon>
        <taxon>Bacillati</taxon>
        <taxon>Bacillota</taxon>
        <taxon>Bacilli</taxon>
        <taxon>Bacillales</taxon>
        <taxon>Bacillaceae</taxon>
    </lineage>
</organism>
<feature type="domain" description="Serine aminopeptidase S33" evidence="1">
    <location>
        <begin position="27"/>
        <end position="141"/>
    </location>
</feature>
<keyword evidence="2" id="KW-0378">Hydrolase</keyword>
<dbReference type="AlphaFoldDB" id="A0A1H9VTC3"/>
<keyword evidence="2" id="KW-0031">Aminopeptidase</keyword>
<dbReference type="Proteomes" id="UP000198571">
    <property type="component" value="Unassembled WGS sequence"/>
</dbReference>
<dbReference type="STRING" id="1601833.SAMN05518684_11279"/>
<dbReference type="Gene3D" id="3.40.50.1820">
    <property type="entry name" value="alpha/beta hydrolase"/>
    <property type="match status" value="1"/>
</dbReference>
<dbReference type="GO" id="GO:0004177">
    <property type="term" value="F:aminopeptidase activity"/>
    <property type="evidence" value="ECO:0007669"/>
    <property type="project" value="UniProtKB-KW"/>
</dbReference>
<protein>
    <submittedName>
        <fullName evidence="2">Serine aminopeptidase, S33</fullName>
    </submittedName>
</protein>
<accession>A0A1H9VTC3</accession>
<evidence type="ECO:0000313" key="3">
    <source>
        <dbReference type="Proteomes" id="UP000198571"/>
    </source>
</evidence>
<evidence type="ECO:0000313" key="2">
    <source>
        <dbReference type="EMBL" id="SES24778.1"/>
    </source>
</evidence>
<proteinExistence type="predicted"/>
<dbReference type="InterPro" id="IPR022742">
    <property type="entry name" value="Hydrolase_4"/>
</dbReference>
<sequence length="281" mass="32491">MSRVTSLFTFSDNVNIPYYEYPSTVKTDSVMLCIHGLTSEMEHLFTFAEKLSGKLDVDVHLPILRGYTSFETGIGDIPEKNKYDSDLIEMINELAHEYKHIYLMGHSIGAANVMRYFLEEPHYKVRSFFLVSPFLHPSLKVSREQKGDNGGDDFYEVFYTRAVILRMLDRFNIQLFSQKPVVKIPMREIPYEPDSATVPYTLSYRLITSRFITKPDILKNPGLSRFNVFIGNNDEVIDGLKFKDIWEKNTGGKVTLLEKEDHNRVLYSTLFLKGIEQTIKS</sequence>
<dbReference type="RefSeq" id="WP_093053797.1">
    <property type="nucleotide sequence ID" value="NZ_FOGT01000012.1"/>
</dbReference>
<keyword evidence="2" id="KW-0645">Protease</keyword>
<name>A0A1H9VTC3_9BACI</name>
<dbReference type="SUPFAM" id="SSF53474">
    <property type="entry name" value="alpha/beta-Hydrolases"/>
    <property type="match status" value="1"/>
</dbReference>
<gene>
    <name evidence="2" type="ORF">SAMN05518684_11279</name>
</gene>
<dbReference type="EMBL" id="FOGT01000012">
    <property type="protein sequence ID" value="SES24778.1"/>
    <property type="molecule type" value="Genomic_DNA"/>
</dbReference>
<evidence type="ECO:0000259" key="1">
    <source>
        <dbReference type="Pfam" id="PF12146"/>
    </source>
</evidence>
<keyword evidence="3" id="KW-1185">Reference proteome</keyword>
<dbReference type="OrthoDB" id="9780932at2"/>
<dbReference type="InterPro" id="IPR029058">
    <property type="entry name" value="AB_hydrolase_fold"/>
</dbReference>